<protein>
    <recommendedName>
        <fullName evidence="4">Lysyl oxidase</fullName>
    </recommendedName>
</protein>
<reference evidence="2 3" key="1">
    <citation type="submission" date="2020-08" db="EMBL/GenBank/DDBJ databases">
        <title>Sequencing the genomes of 1000 actinobacteria strains.</title>
        <authorList>
            <person name="Klenk H.-P."/>
        </authorList>
    </citation>
    <scope>NUCLEOTIDE SEQUENCE [LARGE SCALE GENOMIC DNA]</scope>
    <source>
        <strain evidence="2 3">DSM 45486</strain>
    </source>
</reference>
<dbReference type="Pfam" id="PF01186">
    <property type="entry name" value="Lysyl_oxidase"/>
    <property type="match status" value="1"/>
</dbReference>
<dbReference type="Proteomes" id="UP000552097">
    <property type="component" value="Unassembled WGS sequence"/>
</dbReference>
<accession>A0A7W9LZ95</accession>
<keyword evidence="3" id="KW-1185">Reference proteome</keyword>
<keyword evidence="1" id="KW-0732">Signal</keyword>
<dbReference type="GO" id="GO:0005507">
    <property type="term" value="F:copper ion binding"/>
    <property type="evidence" value="ECO:0007669"/>
    <property type="project" value="InterPro"/>
</dbReference>
<dbReference type="InterPro" id="IPR001695">
    <property type="entry name" value="Lysyl_oxidase"/>
</dbReference>
<name>A0A7W9LZ95_9PSEU</name>
<dbReference type="GO" id="GO:0016641">
    <property type="term" value="F:oxidoreductase activity, acting on the CH-NH2 group of donors, oxygen as acceptor"/>
    <property type="evidence" value="ECO:0007669"/>
    <property type="project" value="InterPro"/>
</dbReference>
<feature type="signal peptide" evidence="1">
    <location>
        <begin position="1"/>
        <end position="23"/>
    </location>
</feature>
<evidence type="ECO:0000313" key="2">
    <source>
        <dbReference type="EMBL" id="MBB5801626.1"/>
    </source>
</evidence>
<evidence type="ECO:0000313" key="3">
    <source>
        <dbReference type="Proteomes" id="UP000552097"/>
    </source>
</evidence>
<evidence type="ECO:0008006" key="4">
    <source>
        <dbReference type="Google" id="ProtNLM"/>
    </source>
</evidence>
<proteinExistence type="predicted"/>
<dbReference type="EMBL" id="JACHMO010000001">
    <property type="protein sequence ID" value="MBB5801626.1"/>
    <property type="molecule type" value="Genomic_DNA"/>
</dbReference>
<organism evidence="2 3">
    <name type="scientific">Saccharothrix ecbatanensis</name>
    <dbReference type="NCBI Taxonomy" id="1105145"/>
    <lineage>
        <taxon>Bacteria</taxon>
        <taxon>Bacillati</taxon>
        <taxon>Actinomycetota</taxon>
        <taxon>Actinomycetes</taxon>
        <taxon>Pseudonocardiales</taxon>
        <taxon>Pseudonocardiaceae</taxon>
        <taxon>Saccharothrix</taxon>
    </lineage>
</organism>
<gene>
    <name evidence="2" type="ORF">F4560_001394</name>
</gene>
<feature type="chain" id="PRO_5031322151" description="Lysyl oxidase" evidence="1">
    <location>
        <begin position="24"/>
        <end position="316"/>
    </location>
</feature>
<comment type="caution">
    <text evidence="2">The sequence shown here is derived from an EMBL/GenBank/DDBJ whole genome shotgun (WGS) entry which is preliminary data.</text>
</comment>
<evidence type="ECO:0000256" key="1">
    <source>
        <dbReference type="SAM" id="SignalP"/>
    </source>
</evidence>
<sequence>MRRYVALVGTAVLVAVSVGPSHAAAGDMALLPDLRQAPVGCAGGHTVSPSRCVDWDVCLVADPSAPSGPCVTGVPAGAVRLRFTSAVENIGDGPLLVYGTRSDTGQPRMTSRQAFQSAVDGSIPASYEQAQHALPAAMYYEHAQAHQHWHMLDFEHFQLRTPSGTTVVTDRKNGFCLGDRYRTVGRLPNRPADDGSPAAELAKVLWANRCGHHAPEALSTVQGISVGYGDDYVYAVDFQWLDITAVPSGTYDVVNVVNGDRSLVEKSYANNASSIAISVRWPGGAHNPPAQITEPPQVRLLRSCPGQERCAGRILY</sequence>
<dbReference type="AlphaFoldDB" id="A0A7W9LZ95"/>